<evidence type="ECO:0000313" key="2">
    <source>
        <dbReference type="Proteomes" id="UP000525078"/>
    </source>
</evidence>
<dbReference type="EMBL" id="JAATIP010000041">
    <property type="protein sequence ID" value="KAF4386911.1"/>
    <property type="molecule type" value="Genomic_DNA"/>
</dbReference>
<feature type="non-terminal residue" evidence="1">
    <location>
        <position position="1"/>
    </location>
</feature>
<dbReference type="AlphaFoldDB" id="A0A7J6GVR7"/>
<proteinExistence type="predicted"/>
<sequence>IESSGLQGYLDAHNASEKRCYCLRVRCYADFLIGKVEAQENFHMPEKVMAMTLEFAIQLSAVLFFLKKDHLLPLVQEKDAIMGSIFSDIIINFEMIMMVGLLASGLSRRSALQVPSPSAPPDVVGSIVSDNDINSAVHVHRMNQALRPQHGTFVM</sequence>
<name>A0A7J6GVR7_CANSA</name>
<accession>A0A7J6GVR7</accession>
<dbReference type="Proteomes" id="UP000525078">
    <property type="component" value="Unassembled WGS sequence"/>
</dbReference>
<reference evidence="1 2" key="1">
    <citation type="journal article" date="2020" name="bioRxiv">
        <title>Sequence and annotation of 42 cannabis genomes reveals extensive copy number variation in cannabinoid synthesis and pathogen resistance genes.</title>
        <authorList>
            <person name="Mckernan K.J."/>
            <person name="Helbert Y."/>
            <person name="Kane L.T."/>
            <person name="Ebling H."/>
            <person name="Zhang L."/>
            <person name="Liu B."/>
            <person name="Eaton Z."/>
            <person name="Mclaughlin S."/>
            <person name="Kingan S."/>
            <person name="Baybayan P."/>
            <person name="Concepcion G."/>
            <person name="Jordan M."/>
            <person name="Riva A."/>
            <person name="Barbazuk W."/>
            <person name="Harkins T."/>
        </authorList>
    </citation>
    <scope>NUCLEOTIDE SEQUENCE [LARGE SCALE GENOMIC DNA]</scope>
    <source>
        <strain evidence="2">cv. Jamaican Lion 4</strain>
        <tissue evidence="1">Leaf</tissue>
    </source>
</reference>
<comment type="caution">
    <text evidence="1">The sequence shown here is derived from an EMBL/GenBank/DDBJ whole genome shotgun (WGS) entry which is preliminary data.</text>
</comment>
<evidence type="ECO:0000313" key="1">
    <source>
        <dbReference type="EMBL" id="KAF4386911.1"/>
    </source>
</evidence>
<protein>
    <submittedName>
        <fullName evidence="1">Uncharacterized protein</fullName>
    </submittedName>
</protein>
<organism evidence="1 2">
    <name type="scientific">Cannabis sativa</name>
    <name type="common">Hemp</name>
    <name type="synonym">Marijuana</name>
    <dbReference type="NCBI Taxonomy" id="3483"/>
    <lineage>
        <taxon>Eukaryota</taxon>
        <taxon>Viridiplantae</taxon>
        <taxon>Streptophyta</taxon>
        <taxon>Embryophyta</taxon>
        <taxon>Tracheophyta</taxon>
        <taxon>Spermatophyta</taxon>
        <taxon>Magnoliopsida</taxon>
        <taxon>eudicotyledons</taxon>
        <taxon>Gunneridae</taxon>
        <taxon>Pentapetalae</taxon>
        <taxon>rosids</taxon>
        <taxon>fabids</taxon>
        <taxon>Rosales</taxon>
        <taxon>Cannabaceae</taxon>
        <taxon>Cannabis</taxon>
    </lineage>
</organism>
<gene>
    <name evidence="1" type="ORF">F8388_006866</name>
</gene>